<dbReference type="PROSITE" id="PS50262">
    <property type="entry name" value="G_PROTEIN_RECEP_F1_2"/>
    <property type="match status" value="1"/>
</dbReference>
<dbReference type="InterPro" id="IPR017452">
    <property type="entry name" value="GPCR_Rhodpsn_7TM"/>
</dbReference>
<dbReference type="GeneTree" id="ENSGT01150000286969"/>
<dbReference type="PRINTS" id="PR01522">
    <property type="entry name" value="OREXIN2R"/>
</dbReference>
<dbReference type="GO" id="GO:0016499">
    <property type="term" value="F:orexin receptor activity"/>
    <property type="evidence" value="ECO:0000318"/>
    <property type="project" value="GO_Central"/>
</dbReference>
<keyword evidence="9 14" id="KW-0675">Receptor</keyword>
<keyword evidence="8" id="KW-1015">Disulfide bond</keyword>
<keyword evidence="3" id="KW-1003">Cell membrane</keyword>
<dbReference type="Pfam" id="PF03827">
    <property type="entry name" value="Orexin_rec2"/>
    <property type="match status" value="1"/>
</dbReference>
<dbReference type="GO" id="GO:0022410">
    <property type="term" value="P:circadian sleep/wake cycle process"/>
    <property type="evidence" value="ECO:0007669"/>
    <property type="project" value="InterPro"/>
</dbReference>
<dbReference type="SUPFAM" id="SSF81321">
    <property type="entry name" value="Family A G protein-coupled receptor-like"/>
    <property type="match status" value="1"/>
</dbReference>
<dbReference type="Pfam" id="PF00001">
    <property type="entry name" value="7tm_1"/>
    <property type="match status" value="1"/>
</dbReference>
<evidence type="ECO:0000256" key="1">
    <source>
        <dbReference type="ARBA" id="ARBA00004651"/>
    </source>
</evidence>
<evidence type="ECO:0000256" key="11">
    <source>
        <dbReference type="ARBA" id="ARBA00023224"/>
    </source>
</evidence>
<dbReference type="Gene3D" id="1.20.1070.10">
    <property type="entry name" value="Rhodopsin 7-helix transmembrane proteins"/>
    <property type="match status" value="1"/>
</dbReference>
<keyword evidence="4 14" id="KW-0812">Transmembrane</keyword>
<dbReference type="InParanoid" id="W5NJU3"/>
<dbReference type="InterPro" id="IPR000276">
    <property type="entry name" value="GPCR_Rhodpsn"/>
</dbReference>
<feature type="transmembrane region" description="Helical" evidence="15">
    <location>
        <begin position="221"/>
        <end position="243"/>
    </location>
</feature>
<sequence length="443" mass="50543">MSGVTANSVCEDCSPLLHEFNSSVESTHDPSVDGDDELLRYIWREYLHPKQYEWVLIAGYIIVFFISLIGNTLVCIAVWKNHHMRTVTNYFIVNLSFADVLVTITCLPASLVVDITETWFFGQTLCKVLPYVQTTSVSVSVLTLSCIALDRWYAICHPLMFKSTAKRARKSIVIIWIVSCVIMIPQAIVMECSSMVPELTNRTSLFTVCDEHWGDEIYPKVYHICFFIVTYLAPLCLMVLAYIQIFHKLWCQQIPGTSSVVQRKWRSLQRSAQSSTPGESARIRTNAAAAEIKQIRARRKTARMLMVVLFVFALCYLPISVLNVMKRSRVFGAFDNTSDREAVYAWFTFSHWLIYANSAANPIIYNFLSGKFREEFKAAFSCCCCEIRSPKEEHQIRGRTSTDSRKSLTTQLSNFDNVSRISEQLVLTSMGTLRSNDGDKTTW</sequence>
<evidence type="ECO:0000256" key="8">
    <source>
        <dbReference type="ARBA" id="ARBA00023157"/>
    </source>
</evidence>
<keyword evidence="7 15" id="KW-0472">Membrane</keyword>
<reference evidence="18" key="1">
    <citation type="submission" date="2011-12" db="EMBL/GenBank/DDBJ databases">
        <title>The Draft Genome of Lepisosteus oculatus.</title>
        <authorList>
            <consortium name="The Broad Institute Genome Assembly &amp; Analysis Group"/>
            <consortium name="Computational R&amp;D Group"/>
            <consortium name="and Sequencing Platform"/>
            <person name="Di Palma F."/>
            <person name="Alfoldi J."/>
            <person name="Johnson J."/>
            <person name="Berlin A."/>
            <person name="Gnerre S."/>
            <person name="Jaffe D."/>
            <person name="MacCallum I."/>
            <person name="Young S."/>
            <person name="Walker B.J."/>
            <person name="Lander E.S."/>
            <person name="Lindblad-Toh K."/>
        </authorList>
    </citation>
    <scope>NUCLEOTIDE SEQUENCE [LARGE SCALE GENOMIC DNA]</scope>
</reference>
<dbReference type="FunFam" id="1.20.1070.10:FF:000075">
    <property type="entry name" value="orexin receptor type 2"/>
    <property type="match status" value="1"/>
</dbReference>
<dbReference type="GO" id="GO:0032870">
    <property type="term" value="P:cellular response to hormone stimulus"/>
    <property type="evidence" value="ECO:0000318"/>
    <property type="project" value="GO_Central"/>
</dbReference>
<dbReference type="GO" id="GO:0030186">
    <property type="term" value="P:melatonin metabolic process"/>
    <property type="evidence" value="ECO:0007669"/>
    <property type="project" value="Ensembl"/>
</dbReference>
<reference evidence="17" key="3">
    <citation type="submission" date="2025-09" db="UniProtKB">
        <authorList>
            <consortium name="Ensembl"/>
        </authorList>
    </citation>
    <scope>IDENTIFICATION</scope>
</reference>
<evidence type="ECO:0000256" key="3">
    <source>
        <dbReference type="ARBA" id="ARBA00022475"/>
    </source>
</evidence>
<dbReference type="HOGENOM" id="CLU_009579_6_3_1"/>
<dbReference type="eggNOG" id="KOG3656">
    <property type="taxonomic scope" value="Eukaryota"/>
</dbReference>
<evidence type="ECO:0000256" key="13">
    <source>
        <dbReference type="ARBA" id="ARBA00045452"/>
    </source>
</evidence>
<dbReference type="FunCoup" id="W5NJU3">
    <property type="interactions" value="176"/>
</dbReference>
<dbReference type="PANTHER" id="PTHR45695">
    <property type="entry name" value="LEUCOKININ RECEPTOR-RELATED"/>
    <property type="match status" value="1"/>
</dbReference>
<dbReference type="InterPro" id="IPR000204">
    <property type="entry name" value="Orexin_rcpt"/>
</dbReference>
<evidence type="ECO:0000256" key="15">
    <source>
        <dbReference type="SAM" id="Phobius"/>
    </source>
</evidence>
<evidence type="ECO:0000256" key="4">
    <source>
        <dbReference type="ARBA" id="ARBA00022692"/>
    </source>
</evidence>
<comment type="subcellular location">
    <subcellularLocation>
        <location evidence="1">Cell membrane</location>
        <topology evidence="1">Multi-pass membrane protein</topology>
    </subcellularLocation>
</comment>
<feature type="transmembrane region" description="Helical" evidence="15">
    <location>
        <begin position="344"/>
        <end position="368"/>
    </location>
</feature>
<dbReference type="AlphaFoldDB" id="W5NJU3"/>
<comment type="similarity">
    <text evidence="14">Belongs to the G-protein coupled receptor 1 family.</text>
</comment>
<dbReference type="OMA" id="LHIPGMN"/>
<comment type="function">
    <text evidence="13">Nonselective, high-affinity receptor for both orexin-A and orexin-B neuropeptides. Triggers an increase in cytoplasmic Ca(2+) levels in response to orexin-A binding.</text>
</comment>
<organism evidence="17 18">
    <name type="scientific">Lepisosteus oculatus</name>
    <name type="common">Spotted gar</name>
    <dbReference type="NCBI Taxonomy" id="7918"/>
    <lineage>
        <taxon>Eukaryota</taxon>
        <taxon>Metazoa</taxon>
        <taxon>Chordata</taxon>
        <taxon>Craniata</taxon>
        <taxon>Vertebrata</taxon>
        <taxon>Euteleostomi</taxon>
        <taxon>Actinopterygii</taxon>
        <taxon>Neopterygii</taxon>
        <taxon>Holostei</taxon>
        <taxon>Semionotiformes</taxon>
        <taxon>Lepisosteidae</taxon>
        <taxon>Lepisosteus</taxon>
    </lineage>
</organism>
<evidence type="ECO:0000256" key="5">
    <source>
        <dbReference type="ARBA" id="ARBA00022989"/>
    </source>
</evidence>
<evidence type="ECO:0000259" key="16">
    <source>
        <dbReference type="PROSITE" id="PS50262"/>
    </source>
</evidence>
<dbReference type="PRINTS" id="PR00237">
    <property type="entry name" value="GPCRRHODOPSN"/>
</dbReference>
<feature type="transmembrane region" description="Helical" evidence="15">
    <location>
        <begin position="91"/>
        <end position="111"/>
    </location>
</feature>
<dbReference type="Bgee" id="ENSLOCG00000016905">
    <property type="expression patterns" value="Expressed in testis and 1 other cell type or tissue"/>
</dbReference>
<keyword evidence="18" id="KW-1185">Reference proteome</keyword>
<dbReference type="GO" id="GO:0045187">
    <property type="term" value="P:regulation of circadian sleep/wake cycle, sleep"/>
    <property type="evidence" value="ECO:0007669"/>
    <property type="project" value="Ensembl"/>
</dbReference>
<accession>W5NJU3</accession>
<evidence type="ECO:0000256" key="10">
    <source>
        <dbReference type="ARBA" id="ARBA00023180"/>
    </source>
</evidence>
<keyword evidence="10" id="KW-0325">Glycoprotein</keyword>
<dbReference type="GO" id="GO:0007631">
    <property type="term" value="P:feeding behavior"/>
    <property type="evidence" value="ECO:0007669"/>
    <property type="project" value="InterPro"/>
</dbReference>
<evidence type="ECO:0000256" key="2">
    <source>
        <dbReference type="ARBA" id="ARBA00015322"/>
    </source>
</evidence>
<keyword evidence="6 14" id="KW-0297">G-protein coupled receptor</keyword>
<evidence type="ECO:0000313" key="17">
    <source>
        <dbReference type="Ensembl" id="ENSLOCP00000020902.1"/>
    </source>
</evidence>
<keyword evidence="5 15" id="KW-1133">Transmembrane helix</keyword>
<feature type="transmembrane region" description="Helical" evidence="15">
    <location>
        <begin position="54"/>
        <end position="79"/>
    </location>
</feature>
<feature type="transmembrane region" description="Helical" evidence="15">
    <location>
        <begin position="131"/>
        <end position="150"/>
    </location>
</feature>
<name>W5NJU3_LEPOC</name>
<protein>
    <recommendedName>
        <fullName evidence="2">Orexin receptor type 2</fullName>
    </recommendedName>
    <alternativeName>
        <fullName evidence="12">Hypocretin receptor type 2</fullName>
    </alternativeName>
</protein>
<feature type="domain" description="G-protein coupled receptors family 1 profile" evidence="16">
    <location>
        <begin position="70"/>
        <end position="365"/>
    </location>
</feature>
<evidence type="ECO:0000256" key="12">
    <source>
        <dbReference type="ARBA" id="ARBA00032358"/>
    </source>
</evidence>
<evidence type="ECO:0000256" key="14">
    <source>
        <dbReference type="RuleBase" id="RU000688"/>
    </source>
</evidence>
<dbReference type="PRINTS" id="PR01064">
    <property type="entry name" value="OREXINR"/>
</dbReference>
<reference evidence="17" key="2">
    <citation type="submission" date="2025-08" db="UniProtKB">
        <authorList>
            <consortium name="Ensembl"/>
        </authorList>
    </citation>
    <scope>IDENTIFICATION</scope>
</reference>
<evidence type="ECO:0000313" key="18">
    <source>
        <dbReference type="Proteomes" id="UP000018468"/>
    </source>
</evidence>
<dbReference type="PANTHER" id="PTHR45695:SF32">
    <property type="entry name" value="G PROTEIN-COUPLED RECEPTOR 15-LIKE"/>
    <property type="match status" value="1"/>
</dbReference>
<dbReference type="PROSITE" id="PS00237">
    <property type="entry name" value="G_PROTEIN_RECEP_F1_1"/>
    <property type="match status" value="1"/>
</dbReference>
<keyword evidence="11 14" id="KW-0807">Transducer</keyword>
<dbReference type="Ensembl" id="ENSLOCT00000020938.1">
    <property type="protein sequence ID" value="ENSLOCP00000020902.1"/>
    <property type="gene ID" value="ENSLOCG00000016905.1"/>
</dbReference>
<feature type="transmembrane region" description="Helical" evidence="15">
    <location>
        <begin position="304"/>
        <end position="324"/>
    </location>
</feature>
<dbReference type="STRING" id="7918.ENSLOCP00000020902"/>
<feature type="transmembrane region" description="Helical" evidence="15">
    <location>
        <begin position="171"/>
        <end position="189"/>
    </location>
</feature>
<evidence type="ECO:0000256" key="6">
    <source>
        <dbReference type="ARBA" id="ARBA00023040"/>
    </source>
</evidence>
<dbReference type="GO" id="GO:0005886">
    <property type="term" value="C:plasma membrane"/>
    <property type="evidence" value="ECO:0000318"/>
    <property type="project" value="GO_Central"/>
</dbReference>
<proteinExistence type="inferred from homology"/>
<evidence type="ECO:0000256" key="7">
    <source>
        <dbReference type="ARBA" id="ARBA00023136"/>
    </source>
</evidence>
<evidence type="ECO:0000256" key="9">
    <source>
        <dbReference type="ARBA" id="ARBA00023170"/>
    </source>
</evidence>
<dbReference type="CDD" id="cd15208">
    <property type="entry name" value="7tmA_OXR"/>
    <property type="match status" value="1"/>
</dbReference>
<dbReference type="EMBL" id="AHAT01001796">
    <property type="status" value="NOT_ANNOTATED_CDS"/>
    <property type="molecule type" value="Genomic_DNA"/>
</dbReference>
<dbReference type="Proteomes" id="UP000018468">
    <property type="component" value="Linkage group LG16"/>
</dbReference>
<dbReference type="InterPro" id="IPR004060">
    <property type="entry name" value="Orexin_rcpt_2"/>
</dbReference>
<dbReference type="GO" id="GO:0007218">
    <property type="term" value="P:neuropeptide signaling pathway"/>
    <property type="evidence" value="ECO:0000318"/>
    <property type="project" value="GO_Central"/>
</dbReference>